<dbReference type="Pfam" id="PF19018">
    <property type="entry name" value="Vanin_C"/>
    <property type="match status" value="1"/>
</dbReference>
<comment type="similarity">
    <text evidence="1">Belongs to the carbon-nitrogen hydrolase superfamily. BTD/VNN family.</text>
</comment>
<reference evidence="7" key="1">
    <citation type="submission" date="2025-08" db="UniProtKB">
        <authorList>
            <consortium name="RefSeq"/>
        </authorList>
    </citation>
    <scope>IDENTIFICATION</scope>
</reference>
<gene>
    <name evidence="7" type="primary">LOC115226225</name>
</gene>
<evidence type="ECO:0000256" key="4">
    <source>
        <dbReference type="SAM" id="SignalP"/>
    </source>
</evidence>
<dbReference type="KEGG" id="osn:115226225"/>
<dbReference type="PROSITE" id="PS50263">
    <property type="entry name" value="CN_HYDROLASE"/>
    <property type="match status" value="1"/>
</dbReference>
<dbReference type="InterPro" id="IPR003010">
    <property type="entry name" value="C-N_Hydrolase"/>
</dbReference>
<sequence length="516" mass="58814">MNFVYTIIFFLQLPVLLSAEKTFTAAVFEPTIPRRSSMGLVSRDNAIEQMKNILKGYAEVAATASKKGVDILVFPENGLIAHLDNITRLSIRSFLDLIPEPNKEKPWIPCNEPYLYPRTEIQQVISCIAKINRIYLVVNVGDIQPCNRLEDADCPKDGLYQYNTNVVYSSEGALVSRYHKKHLLFEYHYNSPKIAEYGVFDTPFGRFASITGYDIYFNDTLNELVTKHQVSNILFPNQWLDFPPFYLSSLFHNSIAKAFNINLISANIRKENGYYARGGSGIYTPSINRYVYKPFNPAPPDEYIQLQVKNLEKSERKFLLPPKRKVPKSDNPDVRTKRMALFFNVSAVMLQKDSGVVSVCKYNACCSLQYEFMSKRNSAFNINYILAIRNEEFVDAFAMQSCILCPIKDDKISCLMSLPAGIPDGDVSFRKLKMTAHNFNTSYFFPHIATFNSSTYDINTSWEHDRGEIEITEPVKKVFNAVIFGRLYPNSATATFAIFPAILLILLNLISKELLV</sequence>
<evidence type="ECO:0000313" key="6">
    <source>
        <dbReference type="Proteomes" id="UP000515154"/>
    </source>
</evidence>
<dbReference type="Pfam" id="PF00795">
    <property type="entry name" value="CN_hydrolase"/>
    <property type="match status" value="1"/>
</dbReference>
<evidence type="ECO:0000256" key="1">
    <source>
        <dbReference type="ARBA" id="ARBA00008225"/>
    </source>
</evidence>
<keyword evidence="3" id="KW-0812">Transmembrane</keyword>
<feature type="signal peptide" evidence="4">
    <location>
        <begin position="1"/>
        <end position="19"/>
    </location>
</feature>
<dbReference type="PANTHER" id="PTHR10609">
    <property type="entry name" value="BIOTINIDASE-RELATED"/>
    <property type="match status" value="1"/>
</dbReference>
<dbReference type="AlphaFoldDB" id="A0A6P7TN71"/>
<dbReference type="Proteomes" id="UP000515154">
    <property type="component" value="Linkage group LG29"/>
</dbReference>
<dbReference type="InterPro" id="IPR036526">
    <property type="entry name" value="C-N_Hydrolase_sf"/>
</dbReference>
<keyword evidence="3" id="KW-1133">Transmembrane helix</keyword>
<keyword evidence="2" id="KW-0378">Hydrolase</keyword>
<keyword evidence="3" id="KW-0472">Membrane</keyword>
<dbReference type="RefSeq" id="XP_029653108.1">
    <property type="nucleotide sequence ID" value="XM_029797248.2"/>
</dbReference>
<evidence type="ECO:0000259" key="5">
    <source>
        <dbReference type="PROSITE" id="PS50263"/>
    </source>
</evidence>
<dbReference type="Gene3D" id="3.60.110.10">
    <property type="entry name" value="Carbon-nitrogen hydrolase"/>
    <property type="match status" value="1"/>
</dbReference>
<dbReference type="GO" id="GO:0016787">
    <property type="term" value="F:hydrolase activity"/>
    <property type="evidence" value="ECO:0007669"/>
    <property type="project" value="UniProtKB-KW"/>
</dbReference>
<proteinExistence type="inferred from homology"/>
<evidence type="ECO:0000256" key="2">
    <source>
        <dbReference type="ARBA" id="ARBA00022801"/>
    </source>
</evidence>
<dbReference type="PANTHER" id="PTHR10609:SF27">
    <property type="entry name" value="CN HYDROLASE DOMAIN-CONTAINING PROTEIN-RELATED"/>
    <property type="match status" value="1"/>
</dbReference>
<protein>
    <submittedName>
        <fullName evidence="7">Pantetheinase-like</fullName>
    </submittedName>
</protein>
<keyword evidence="6" id="KW-1185">Reference proteome</keyword>
<feature type="chain" id="PRO_5028290214" evidence="4">
    <location>
        <begin position="20"/>
        <end position="516"/>
    </location>
</feature>
<evidence type="ECO:0000313" key="7">
    <source>
        <dbReference type="RefSeq" id="XP_029653108.1"/>
    </source>
</evidence>
<name>A0A6P7TN71_9MOLL</name>
<dbReference type="SUPFAM" id="SSF56317">
    <property type="entry name" value="Carbon-nitrogen hydrolase"/>
    <property type="match status" value="1"/>
</dbReference>
<accession>A0A6P7TN71</accession>
<feature type="domain" description="CN hydrolase" evidence="5">
    <location>
        <begin position="28"/>
        <end position="313"/>
    </location>
</feature>
<feature type="transmembrane region" description="Helical" evidence="3">
    <location>
        <begin position="487"/>
        <end position="510"/>
    </location>
</feature>
<keyword evidence="4" id="KW-0732">Signal</keyword>
<dbReference type="InterPro" id="IPR040154">
    <property type="entry name" value="Biotinidase/VNN"/>
</dbReference>
<dbReference type="InterPro" id="IPR043957">
    <property type="entry name" value="Vanin_C"/>
</dbReference>
<organism evidence="6 7">
    <name type="scientific">Octopus sinensis</name>
    <name type="common">East Asian common octopus</name>
    <dbReference type="NCBI Taxonomy" id="2607531"/>
    <lineage>
        <taxon>Eukaryota</taxon>
        <taxon>Metazoa</taxon>
        <taxon>Spiralia</taxon>
        <taxon>Lophotrochozoa</taxon>
        <taxon>Mollusca</taxon>
        <taxon>Cephalopoda</taxon>
        <taxon>Coleoidea</taxon>
        <taxon>Octopodiformes</taxon>
        <taxon>Octopoda</taxon>
        <taxon>Incirrata</taxon>
        <taxon>Octopodidae</taxon>
        <taxon>Octopus</taxon>
    </lineage>
</organism>
<evidence type="ECO:0000256" key="3">
    <source>
        <dbReference type="SAM" id="Phobius"/>
    </source>
</evidence>